<dbReference type="Gene3D" id="1.20.910.10">
    <property type="entry name" value="Heme oxygenase-like"/>
    <property type="match status" value="1"/>
</dbReference>
<reference evidence="1 2" key="1">
    <citation type="submission" date="2024-04" db="EMBL/GenBank/DDBJ databases">
        <title>draft genome sequnece of Paenibacillus filicis.</title>
        <authorList>
            <person name="Kim D.-U."/>
        </authorList>
    </citation>
    <scope>NUCLEOTIDE SEQUENCE [LARGE SCALE GENOMIC DNA]</scope>
    <source>
        <strain evidence="1 2">KACC14197</strain>
    </source>
</reference>
<gene>
    <name evidence="1" type="ORF">WMW72_09495</name>
</gene>
<dbReference type="EMBL" id="JBBPCC010000005">
    <property type="protein sequence ID" value="MEK8128135.1"/>
    <property type="molecule type" value="Genomic_DNA"/>
</dbReference>
<dbReference type="RefSeq" id="WP_341415205.1">
    <property type="nucleotide sequence ID" value="NZ_JBBPCC010000005.1"/>
</dbReference>
<evidence type="ECO:0000313" key="1">
    <source>
        <dbReference type="EMBL" id="MEK8128135.1"/>
    </source>
</evidence>
<comment type="caution">
    <text evidence="1">The sequence shown here is derived from an EMBL/GenBank/DDBJ whole genome shotgun (WGS) entry which is preliminary data.</text>
</comment>
<dbReference type="Proteomes" id="UP001469365">
    <property type="component" value="Unassembled WGS sequence"/>
</dbReference>
<proteinExistence type="predicted"/>
<keyword evidence="2" id="KW-1185">Reference proteome</keyword>
<protein>
    <submittedName>
        <fullName evidence="1">Biliverdin-producing heme oxygenase</fullName>
    </submittedName>
</protein>
<evidence type="ECO:0000313" key="2">
    <source>
        <dbReference type="Proteomes" id="UP001469365"/>
    </source>
</evidence>
<dbReference type="Pfam" id="PF01126">
    <property type="entry name" value="Heme_oxygenase"/>
    <property type="match status" value="1"/>
</dbReference>
<dbReference type="InterPro" id="IPR016053">
    <property type="entry name" value="Haem_Oase-like"/>
</dbReference>
<accession>A0ABU9DGY6</accession>
<organism evidence="1 2">
    <name type="scientific">Paenibacillus filicis</name>
    <dbReference type="NCBI Taxonomy" id="669464"/>
    <lineage>
        <taxon>Bacteria</taxon>
        <taxon>Bacillati</taxon>
        <taxon>Bacillota</taxon>
        <taxon>Bacilli</taxon>
        <taxon>Bacillales</taxon>
        <taxon>Paenibacillaceae</taxon>
        <taxon>Paenibacillus</taxon>
    </lineage>
</organism>
<dbReference type="CDD" id="cd19166">
    <property type="entry name" value="HemeO-bac"/>
    <property type="match status" value="1"/>
</dbReference>
<dbReference type="SUPFAM" id="SSF48613">
    <property type="entry name" value="Heme oxygenase-like"/>
    <property type="match status" value="1"/>
</dbReference>
<dbReference type="InterPro" id="IPR016084">
    <property type="entry name" value="Haem_Oase-like_multi-hlx"/>
</dbReference>
<sequence length="203" mass="23393">MTEILSKLKELTAPYHIKLEENPYAKAIMDNRLTIDEYRAYLEKFYTFLSPLEAIFEQRTEWSERGFDFEPRRKLDLLEQDLQALGASEAELRELPRCTKLPELSTFPQVLGSLYVWEGSTLGGQIITKKLQSYLPIEPAAGGSYFYSYGPDTRTRWQEFRELLTAEITSEEAVEEAVAAASDTFRLFDQWLAEKPESVTSEP</sequence>
<name>A0ABU9DGY6_9BACL</name>